<dbReference type="InterPro" id="IPR024338">
    <property type="entry name" value="MID1/Yam8"/>
</dbReference>
<feature type="region of interest" description="Disordered" evidence="1">
    <location>
        <begin position="134"/>
        <end position="163"/>
    </location>
</feature>
<evidence type="ECO:0000313" key="4">
    <source>
        <dbReference type="Proteomes" id="UP000758603"/>
    </source>
</evidence>
<feature type="transmembrane region" description="Helical" evidence="2">
    <location>
        <begin position="628"/>
        <end position="650"/>
    </location>
</feature>
<dbReference type="OrthoDB" id="5405745at2759"/>
<dbReference type="Proteomes" id="UP000758603">
    <property type="component" value="Unassembled WGS sequence"/>
</dbReference>
<reference evidence="3" key="1">
    <citation type="journal article" date="2021" name="Nat. Commun.">
        <title>Genetic determinants of endophytism in the Arabidopsis root mycobiome.</title>
        <authorList>
            <person name="Mesny F."/>
            <person name="Miyauchi S."/>
            <person name="Thiergart T."/>
            <person name="Pickel B."/>
            <person name="Atanasova L."/>
            <person name="Karlsson M."/>
            <person name="Huettel B."/>
            <person name="Barry K.W."/>
            <person name="Haridas S."/>
            <person name="Chen C."/>
            <person name="Bauer D."/>
            <person name="Andreopoulos W."/>
            <person name="Pangilinan J."/>
            <person name="LaButti K."/>
            <person name="Riley R."/>
            <person name="Lipzen A."/>
            <person name="Clum A."/>
            <person name="Drula E."/>
            <person name="Henrissat B."/>
            <person name="Kohler A."/>
            <person name="Grigoriev I.V."/>
            <person name="Martin F.M."/>
            <person name="Hacquard S."/>
        </authorList>
    </citation>
    <scope>NUCLEOTIDE SEQUENCE</scope>
    <source>
        <strain evidence="3">MPI-SDFR-AT-0073</strain>
    </source>
</reference>
<dbReference type="Pfam" id="PF12929">
    <property type="entry name" value="Mid1"/>
    <property type="match status" value="1"/>
</dbReference>
<dbReference type="PANTHER" id="PTHR39142">
    <property type="entry name" value="MID1P"/>
    <property type="match status" value="1"/>
</dbReference>
<dbReference type="GO" id="GO:0098703">
    <property type="term" value="P:calcium ion import across plasma membrane"/>
    <property type="evidence" value="ECO:0007669"/>
    <property type="project" value="InterPro"/>
</dbReference>
<evidence type="ECO:0000256" key="1">
    <source>
        <dbReference type="SAM" id="MobiDB-lite"/>
    </source>
</evidence>
<keyword evidence="2" id="KW-1133">Transmembrane helix</keyword>
<evidence type="ECO:0000256" key="2">
    <source>
        <dbReference type="SAM" id="Phobius"/>
    </source>
</evidence>
<protein>
    <submittedName>
        <fullName evidence="3">Stretch-activated Ca2+-permeable channel component-domain-containing protein</fullName>
    </submittedName>
</protein>
<dbReference type="AlphaFoldDB" id="A0A9P8UFB0"/>
<comment type="caution">
    <text evidence="3">The sequence shown here is derived from an EMBL/GenBank/DDBJ whole genome shotgun (WGS) entry which is preliminary data.</text>
</comment>
<keyword evidence="4" id="KW-1185">Reference proteome</keyword>
<proteinExistence type="predicted"/>
<keyword evidence="2" id="KW-0812">Transmembrane</keyword>
<organism evidence="3 4">
    <name type="scientific">Truncatella angustata</name>
    <dbReference type="NCBI Taxonomy" id="152316"/>
    <lineage>
        <taxon>Eukaryota</taxon>
        <taxon>Fungi</taxon>
        <taxon>Dikarya</taxon>
        <taxon>Ascomycota</taxon>
        <taxon>Pezizomycotina</taxon>
        <taxon>Sordariomycetes</taxon>
        <taxon>Xylariomycetidae</taxon>
        <taxon>Amphisphaeriales</taxon>
        <taxon>Sporocadaceae</taxon>
        <taxon>Truncatella</taxon>
    </lineage>
</organism>
<accession>A0A9P8UFB0</accession>
<gene>
    <name evidence="3" type="ORF">BKA67DRAFT_538925</name>
</gene>
<keyword evidence="2" id="KW-0472">Membrane</keyword>
<dbReference type="PANTHER" id="PTHR39142:SF1">
    <property type="entry name" value="AEL197CP"/>
    <property type="match status" value="1"/>
</dbReference>
<feature type="compositionally biased region" description="Basic and acidic residues" evidence="1">
    <location>
        <begin position="134"/>
        <end position="147"/>
    </location>
</feature>
<evidence type="ECO:0000313" key="3">
    <source>
        <dbReference type="EMBL" id="KAH6648916.1"/>
    </source>
</evidence>
<sequence>MQLSPLQSRLVASIAASFVIFVIYVFLFPPQFALAAEIAFDRGSDVVDAWAFMDEEREEEKEEGKEGREEEDETLELRSPTYEPDFGLFDRSIIGKALAGVTSLTNNEKRNLNLNEGTSVAFVFEVASISGREADHSGVSELRKRTDGTQGPDALEDDENGEEVAELRPRATKTLWISANTCLQPDRPEANSTAMDPPQLTLYVSTSTKNDSPGPGAPPDEQKTVVFKEGAVMYNTTFTDDVYFTVTAPNVSEWFTSYLYNVDVAASVDQSYHTYDETSDPDLVWVDSDAGAALLMTGNLTNSSAVILSRAPYTMFAFPQGDVTVNGVRNSYCGLKEYAAIGGSKSTLPTNMLSTGLTRRGEGNVTKQEFFITGLNKSSIYEAILVQEPDTGSLSTRDNVAGGGGVVFRQTEFDTKSTDTCMVISNLTFCDQTAYSVPGNEQKYGGEKIQDLKDFYDNYAKEMYDNFSKAMMQIQCDVANTSKYSLAKTCDDCKSAYKNWVCSVAIPRCEDFSNPDDFLQMRNIMAKFPDGTSVEPSIIEQYGNMVAFNSSRVPNIDEKVQPGPYKEVLPCDDLCYSLVQSCPAALGFACPLPGMTAFDTSYGTRQRESNSTSNVTCNYPGSAHYKSAASASAALSSTAVFVCILAGLLLS</sequence>
<feature type="region of interest" description="Disordered" evidence="1">
    <location>
        <begin position="55"/>
        <end position="81"/>
    </location>
</feature>
<name>A0A9P8UFB0_9PEZI</name>
<dbReference type="EMBL" id="JAGPXC010000007">
    <property type="protein sequence ID" value="KAH6648916.1"/>
    <property type="molecule type" value="Genomic_DNA"/>
</dbReference>
<dbReference type="RefSeq" id="XP_045955423.1">
    <property type="nucleotide sequence ID" value="XM_046100549.1"/>
</dbReference>
<dbReference type="GO" id="GO:0005262">
    <property type="term" value="F:calcium channel activity"/>
    <property type="evidence" value="ECO:0007669"/>
    <property type="project" value="InterPro"/>
</dbReference>
<dbReference type="GeneID" id="70129441"/>
<feature type="compositionally biased region" description="Acidic residues" evidence="1">
    <location>
        <begin position="154"/>
        <end position="163"/>
    </location>
</feature>